<proteinExistence type="predicted"/>
<evidence type="ECO:0000313" key="1">
    <source>
        <dbReference type="EMBL" id="JAD88601.1"/>
    </source>
</evidence>
<name>A0A0A9DLG4_ARUDO</name>
<dbReference type="AlphaFoldDB" id="A0A0A9DLG4"/>
<organism evidence="1">
    <name type="scientific">Arundo donax</name>
    <name type="common">Giant reed</name>
    <name type="synonym">Donax arundinaceus</name>
    <dbReference type="NCBI Taxonomy" id="35708"/>
    <lineage>
        <taxon>Eukaryota</taxon>
        <taxon>Viridiplantae</taxon>
        <taxon>Streptophyta</taxon>
        <taxon>Embryophyta</taxon>
        <taxon>Tracheophyta</taxon>
        <taxon>Spermatophyta</taxon>
        <taxon>Magnoliopsida</taxon>
        <taxon>Liliopsida</taxon>
        <taxon>Poales</taxon>
        <taxon>Poaceae</taxon>
        <taxon>PACMAD clade</taxon>
        <taxon>Arundinoideae</taxon>
        <taxon>Arundineae</taxon>
        <taxon>Arundo</taxon>
    </lineage>
</organism>
<dbReference type="EMBL" id="GBRH01209294">
    <property type="protein sequence ID" value="JAD88601.1"/>
    <property type="molecule type" value="Transcribed_RNA"/>
</dbReference>
<accession>A0A0A9DLG4</accession>
<reference evidence="1" key="1">
    <citation type="submission" date="2014-09" db="EMBL/GenBank/DDBJ databases">
        <authorList>
            <person name="Magalhaes I.L.F."/>
            <person name="Oliveira U."/>
            <person name="Santos F.R."/>
            <person name="Vidigal T.H.D.A."/>
            <person name="Brescovit A.D."/>
            <person name="Santos A.J."/>
        </authorList>
    </citation>
    <scope>NUCLEOTIDE SEQUENCE</scope>
    <source>
        <tissue evidence="1">Shoot tissue taken approximately 20 cm above the soil surface</tissue>
    </source>
</reference>
<sequence>MIAMLDCWPLLHSDSCGMNPVTMNGECILALNSF</sequence>
<reference evidence="1" key="2">
    <citation type="journal article" date="2015" name="Data Brief">
        <title>Shoot transcriptome of the giant reed, Arundo donax.</title>
        <authorList>
            <person name="Barrero R.A."/>
            <person name="Guerrero F.D."/>
            <person name="Moolhuijzen P."/>
            <person name="Goolsby J.A."/>
            <person name="Tidwell J."/>
            <person name="Bellgard S.E."/>
            <person name="Bellgard M.I."/>
        </authorList>
    </citation>
    <scope>NUCLEOTIDE SEQUENCE</scope>
    <source>
        <tissue evidence="1">Shoot tissue taken approximately 20 cm above the soil surface</tissue>
    </source>
</reference>
<protein>
    <submittedName>
        <fullName evidence="1">Uncharacterized protein</fullName>
    </submittedName>
</protein>